<dbReference type="EMBL" id="KN833034">
    <property type="protein sequence ID" value="KIM76479.1"/>
    <property type="molecule type" value="Genomic_DNA"/>
</dbReference>
<dbReference type="CDD" id="cd02440">
    <property type="entry name" value="AdoMet_MTases"/>
    <property type="match status" value="1"/>
</dbReference>
<reference evidence="2 3" key="1">
    <citation type="submission" date="2014-04" db="EMBL/GenBank/DDBJ databases">
        <authorList>
            <consortium name="DOE Joint Genome Institute"/>
            <person name="Kuo A."/>
            <person name="Tarkka M."/>
            <person name="Buscot F."/>
            <person name="Kohler A."/>
            <person name="Nagy L.G."/>
            <person name="Floudas D."/>
            <person name="Copeland A."/>
            <person name="Barry K.W."/>
            <person name="Cichocki N."/>
            <person name="Veneault-Fourrey C."/>
            <person name="LaButti K."/>
            <person name="Lindquist E.A."/>
            <person name="Lipzen A."/>
            <person name="Lundell T."/>
            <person name="Morin E."/>
            <person name="Murat C."/>
            <person name="Sun H."/>
            <person name="Tunlid A."/>
            <person name="Henrissat B."/>
            <person name="Grigoriev I.V."/>
            <person name="Hibbett D.S."/>
            <person name="Martin F."/>
            <person name="Nordberg H.P."/>
            <person name="Cantor M.N."/>
            <person name="Hua S.X."/>
        </authorList>
    </citation>
    <scope>NUCLEOTIDE SEQUENCE [LARGE SCALE GENOMIC DNA]</scope>
    <source>
        <strain evidence="2 3">F 1598</strain>
    </source>
</reference>
<dbReference type="Gene3D" id="3.40.50.150">
    <property type="entry name" value="Vaccinia Virus protein VP39"/>
    <property type="match status" value="1"/>
</dbReference>
<dbReference type="SUPFAM" id="SSF53335">
    <property type="entry name" value="S-adenosyl-L-methionine-dependent methyltransferases"/>
    <property type="match status" value="1"/>
</dbReference>
<dbReference type="STRING" id="765440.A0A0C3F948"/>
<proteinExistence type="predicted"/>
<evidence type="ECO:0000313" key="2">
    <source>
        <dbReference type="EMBL" id="KIM76479.1"/>
    </source>
</evidence>
<feature type="domain" description="Methyltransferase" evidence="1">
    <location>
        <begin position="39"/>
        <end position="138"/>
    </location>
</feature>
<dbReference type="Pfam" id="PF13649">
    <property type="entry name" value="Methyltransf_25"/>
    <property type="match status" value="1"/>
</dbReference>
<accession>A0A0C3F948</accession>
<dbReference type="HOGENOM" id="CLU_065416_0_0_1"/>
<gene>
    <name evidence="2" type="ORF">PILCRDRAFT_826246</name>
</gene>
<dbReference type="InterPro" id="IPR029063">
    <property type="entry name" value="SAM-dependent_MTases_sf"/>
</dbReference>
<evidence type="ECO:0000313" key="3">
    <source>
        <dbReference type="Proteomes" id="UP000054166"/>
    </source>
</evidence>
<dbReference type="Proteomes" id="UP000054166">
    <property type="component" value="Unassembled WGS sequence"/>
</dbReference>
<dbReference type="OrthoDB" id="3355826at2759"/>
<dbReference type="InterPro" id="IPR041698">
    <property type="entry name" value="Methyltransf_25"/>
</dbReference>
<keyword evidence="3" id="KW-1185">Reference proteome</keyword>
<name>A0A0C3F948_PILCF</name>
<dbReference type="AlphaFoldDB" id="A0A0C3F948"/>
<reference evidence="3" key="2">
    <citation type="submission" date="2015-01" db="EMBL/GenBank/DDBJ databases">
        <title>Evolutionary Origins and Diversification of the Mycorrhizal Mutualists.</title>
        <authorList>
            <consortium name="DOE Joint Genome Institute"/>
            <consortium name="Mycorrhizal Genomics Consortium"/>
            <person name="Kohler A."/>
            <person name="Kuo A."/>
            <person name="Nagy L.G."/>
            <person name="Floudas D."/>
            <person name="Copeland A."/>
            <person name="Barry K.W."/>
            <person name="Cichocki N."/>
            <person name="Veneault-Fourrey C."/>
            <person name="LaButti K."/>
            <person name="Lindquist E.A."/>
            <person name="Lipzen A."/>
            <person name="Lundell T."/>
            <person name="Morin E."/>
            <person name="Murat C."/>
            <person name="Riley R."/>
            <person name="Ohm R."/>
            <person name="Sun H."/>
            <person name="Tunlid A."/>
            <person name="Henrissat B."/>
            <person name="Grigoriev I.V."/>
            <person name="Hibbett D.S."/>
            <person name="Martin F."/>
        </authorList>
    </citation>
    <scope>NUCLEOTIDE SEQUENCE [LARGE SCALE GENOMIC DNA]</scope>
    <source>
        <strain evidence="3">F 1598</strain>
    </source>
</reference>
<protein>
    <recommendedName>
        <fullName evidence="1">Methyltransferase domain-containing protein</fullName>
    </recommendedName>
</protein>
<organism evidence="2 3">
    <name type="scientific">Piloderma croceum (strain F 1598)</name>
    <dbReference type="NCBI Taxonomy" id="765440"/>
    <lineage>
        <taxon>Eukaryota</taxon>
        <taxon>Fungi</taxon>
        <taxon>Dikarya</taxon>
        <taxon>Basidiomycota</taxon>
        <taxon>Agaricomycotina</taxon>
        <taxon>Agaricomycetes</taxon>
        <taxon>Agaricomycetidae</taxon>
        <taxon>Atheliales</taxon>
        <taxon>Atheliaceae</taxon>
        <taxon>Piloderma</taxon>
    </lineage>
</organism>
<dbReference type="InParanoid" id="A0A0C3F948"/>
<evidence type="ECO:0000259" key="1">
    <source>
        <dbReference type="Pfam" id="PF13649"/>
    </source>
</evidence>
<sequence>MPSSISYNFFEKHFGEPPALALLQQTGLLNAPKDNALKILDHACGMGLIASVIHEATDIDRRFPPAEIICGDISSNAIRATEVRIEQCGWKGVTANVIDAQDSKFPDNTFTHVLCSAGYALMPRPDVALKDSVRILRLAGSLGFTAWSGVPGWVEDVNVALARLGAPMCAKPPVTEGWLDPIFIRSQVEATPGLDLNTLKIKPFSVDCRFACAQEWTDIAVGLLGVITANWTENQKTEFLAKIMPELRTVLEGKHGVGKPFGIKLDFIIVTANKKSD</sequence>